<dbReference type="Proteomes" id="UP000784294">
    <property type="component" value="Unassembled WGS sequence"/>
</dbReference>
<evidence type="ECO:0000313" key="1">
    <source>
        <dbReference type="EMBL" id="VEL14409.1"/>
    </source>
</evidence>
<proteinExistence type="predicted"/>
<protein>
    <submittedName>
        <fullName evidence="1">Uncharacterized protein</fullName>
    </submittedName>
</protein>
<dbReference type="AlphaFoldDB" id="A0A3S5A885"/>
<organism evidence="1 2">
    <name type="scientific">Protopolystoma xenopodis</name>
    <dbReference type="NCBI Taxonomy" id="117903"/>
    <lineage>
        <taxon>Eukaryota</taxon>
        <taxon>Metazoa</taxon>
        <taxon>Spiralia</taxon>
        <taxon>Lophotrochozoa</taxon>
        <taxon>Platyhelminthes</taxon>
        <taxon>Monogenea</taxon>
        <taxon>Polyopisthocotylea</taxon>
        <taxon>Polystomatidea</taxon>
        <taxon>Polystomatidae</taxon>
        <taxon>Protopolystoma</taxon>
    </lineage>
</organism>
<sequence>MRTLDPRDSPHLLGLVRLRLHADAAAIEELTKDLVRPASSRSKLANSKALLANAKEEEINDDALVLLYHQAQAKRDRIIKAARLFLDSLTASERWAGFCPGVSA</sequence>
<gene>
    <name evidence="1" type="ORF">PXEA_LOCUS7849</name>
</gene>
<name>A0A3S5A885_9PLAT</name>
<accession>A0A3S5A885</accession>
<dbReference type="EMBL" id="CAAALY010021059">
    <property type="protein sequence ID" value="VEL14409.1"/>
    <property type="molecule type" value="Genomic_DNA"/>
</dbReference>
<keyword evidence="2" id="KW-1185">Reference proteome</keyword>
<comment type="caution">
    <text evidence="1">The sequence shown here is derived from an EMBL/GenBank/DDBJ whole genome shotgun (WGS) entry which is preliminary data.</text>
</comment>
<reference evidence="1" key="1">
    <citation type="submission" date="2018-11" db="EMBL/GenBank/DDBJ databases">
        <authorList>
            <consortium name="Pathogen Informatics"/>
        </authorList>
    </citation>
    <scope>NUCLEOTIDE SEQUENCE</scope>
</reference>
<evidence type="ECO:0000313" key="2">
    <source>
        <dbReference type="Proteomes" id="UP000784294"/>
    </source>
</evidence>